<evidence type="ECO:0000256" key="7">
    <source>
        <dbReference type="PIRSR" id="PIRSR005604-2"/>
    </source>
</evidence>
<dbReference type="PROSITE" id="PS01034">
    <property type="entry name" value="GH16_1"/>
    <property type="match status" value="1"/>
</dbReference>
<gene>
    <name evidence="10" type="ORF">ILEXP_LOCUS28956</name>
</gene>
<dbReference type="PANTHER" id="PTHR31062">
    <property type="entry name" value="XYLOGLUCAN ENDOTRANSGLUCOSYLASE/HYDROLASE PROTEIN 8-RELATED"/>
    <property type="match status" value="1"/>
</dbReference>
<dbReference type="Pfam" id="PF00722">
    <property type="entry name" value="Glyco_hydro_16"/>
    <property type="match status" value="1"/>
</dbReference>
<feature type="active site" description="Proton donor" evidence="6">
    <location>
        <position position="109"/>
    </location>
</feature>
<evidence type="ECO:0000256" key="2">
    <source>
        <dbReference type="ARBA" id="ARBA00022801"/>
    </source>
</evidence>
<comment type="caution">
    <text evidence="10">The sequence shown here is derived from an EMBL/GenBank/DDBJ whole genome shotgun (WGS) entry which is preliminary data.</text>
</comment>
<dbReference type="Gene3D" id="2.60.120.200">
    <property type="match status" value="1"/>
</dbReference>
<dbReference type="InterPro" id="IPR013320">
    <property type="entry name" value="ConA-like_dom_sf"/>
</dbReference>
<name>A0ABC8SSU1_9AQUA</name>
<keyword evidence="8" id="KW-0052">Apoplast</keyword>
<comment type="function">
    <text evidence="8">Catalyzes xyloglucan endohydrolysis (XEH) and/or endotransglycosylation (XET). Cleaves and religates xyloglucan polymers, an essential constituent of the primary cell wall, and thereby participates in cell wall construction of growing tissues.</text>
</comment>
<dbReference type="InterPro" id="IPR000757">
    <property type="entry name" value="Beta-glucanase-like"/>
</dbReference>
<evidence type="ECO:0000313" key="10">
    <source>
        <dbReference type="EMBL" id="CAK9160219.1"/>
    </source>
</evidence>
<evidence type="ECO:0000256" key="6">
    <source>
        <dbReference type="PIRSR" id="PIRSR005604-1"/>
    </source>
</evidence>
<evidence type="ECO:0000256" key="4">
    <source>
        <dbReference type="ARBA" id="ARBA00023180"/>
    </source>
</evidence>
<keyword evidence="3" id="KW-1015">Disulfide bond</keyword>
<keyword evidence="4" id="KW-0325">Glycoprotein</keyword>
<evidence type="ECO:0000256" key="3">
    <source>
        <dbReference type="ARBA" id="ARBA00023157"/>
    </source>
</evidence>
<dbReference type="SUPFAM" id="SSF49899">
    <property type="entry name" value="Concanavalin A-like lectins/glucanases"/>
    <property type="match status" value="1"/>
</dbReference>
<dbReference type="GO" id="GO:0016762">
    <property type="term" value="F:xyloglucan:xyloglucosyl transferase activity"/>
    <property type="evidence" value="ECO:0007669"/>
    <property type="project" value="UniProtKB-EC"/>
</dbReference>
<dbReference type="Proteomes" id="UP001642360">
    <property type="component" value="Unassembled WGS sequence"/>
</dbReference>
<keyword evidence="8" id="KW-0964">Secreted</keyword>
<dbReference type="PIRSF" id="PIRSF005604">
    <property type="entry name" value="XET"/>
    <property type="match status" value="1"/>
</dbReference>
<dbReference type="GO" id="GO:0048046">
    <property type="term" value="C:apoplast"/>
    <property type="evidence" value="ECO:0007669"/>
    <property type="project" value="UniProtKB-SubCell"/>
</dbReference>
<feature type="chain" id="PRO_5044530688" description="Xyloglucan endotransglucosylase/hydrolase" evidence="8">
    <location>
        <begin position="29"/>
        <end position="294"/>
    </location>
</feature>
<dbReference type="InterPro" id="IPR044791">
    <property type="entry name" value="Beta-glucanase/XTH"/>
</dbReference>
<organism evidence="10 11">
    <name type="scientific">Ilex paraguariensis</name>
    <name type="common">yerba mate</name>
    <dbReference type="NCBI Taxonomy" id="185542"/>
    <lineage>
        <taxon>Eukaryota</taxon>
        <taxon>Viridiplantae</taxon>
        <taxon>Streptophyta</taxon>
        <taxon>Embryophyta</taxon>
        <taxon>Tracheophyta</taxon>
        <taxon>Spermatophyta</taxon>
        <taxon>Magnoliopsida</taxon>
        <taxon>eudicotyledons</taxon>
        <taxon>Gunneridae</taxon>
        <taxon>Pentapetalae</taxon>
        <taxon>asterids</taxon>
        <taxon>campanulids</taxon>
        <taxon>Aquifoliales</taxon>
        <taxon>Aquifoliaceae</taxon>
        <taxon>Ilex</taxon>
    </lineage>
</organism>
<dbReference type="Pfam" id="PF06955">
    <property type="entry name" value="XET_C"/>
    <property type="match status" value="1"/>
</dbReference>
<keyword evidence="2 8" id="KW-0378">Hydrolase</keyword>
<accession>A0ABC8SSU1</accession>
<dbReference type="GO" id="GO:0071555">
    <property type="term" value="P:cell wall organization"/>
    <property type="evidence" value="ECO:0007669"/>
    <property type="project" value="UniProtKB-KW"/>
</dbReference>
<comment type="similarity">
    <text evidence="8">Belongs to the glycosyl hydrolase 16 family.</text>
</comment>
<proteinExistence type="inferred from homology"/>
<dbReference type="InterPro" id="IPR010713">
    <property type="entry name" value="XET_C"/>
</dbReference>
<dbReference type="CDD" id="cd02176">
    <property type="entry name" value="GH16_XET"/>
    <property type="match status" value="1"/>
</dbReference>
<dbReference type="PROSITE" id="PS51762">
    <property type="entry name" value="GH16_2"/>
    <property type="match status" value="1"/>
</dbReference>
<feature type="active site" description="Nucleophile" evidence="6">
    <location>
        <position position="105"/>
    </location>
</feature>
<sequence>MASLSPCIASVKLLVSICMTLLLTTASAANFFQDVDITFGDLRAQILNGGHLLTLSLDNYSGSGFQTKNEYLFGRFDMRIKLVPGNSAGTVATFFLSSQGSAHDEIDIEFLGNLSGQPYTFHTNIYALGKGDKEEQFRLWFDPTTAFHNYTVVWNSQRIIFLVDNIPIRVFSNNEAVGVPFPNNQTMRCYASLWDAEDWATQGGRVKTNWTQAPFTASYMNFNANGCANSSGSSCGSTSKDTLGSQAWQTQGLDAKDLNRLRLVQQKYRIYYYCDDLQRFPQGLPAECKLSRFL</sequence>
<feature type="domain" description="GH16" evidence="9">
    <location>
        <begin position="26"/>
        <end position="219"/>
    </location>
</feature>
<dbReference type="InterPro" id="IPR008263">
    <property type="entry name" value="GH16_AS"/>
</dbReference>
<keyword evidence="8" id="KW-0961">Cell wall biogenesis/degradation</keyword>
<feature type="signal peptide" evidence="8">
    <location>
        <begin position="1"/>
        <end position="28"/>
    </location>
</feature>
<evidence type="ECO:0000313" key="11">
    <source>
        <dbReference type="Proteomes" id="UP001642360"/>
    </source>
</evidence>
<comment type="subcellular location">
    <subcellularLocation>
        <location evidence="8">Secreted</location>
        <location evidence="8">Cell wall</location>
    </subcellularLocation>
    <subcellularLocation>
        <location evidence="8">Secreted</location>
        <location evidence="8">Extracellular space</location>
        <location evidence="8">Apoplast</location>
    </subcellularLocation>
</comment>
<comment type="PTM">
    <text evidence="8">Contains at least one intrachain disulfide bond essential for its enzymatic activity.</text>
</comment>
<dbReference type="GO" id="GO:0016798">
    <property type="term" value="F:hydrolase activity, acting on glycosyl bonds"/>
    <property type="evidence" value="ECO:0007669"/>
    <property type="project" value="UniProtKB-KW"/>
</dbReference>
<keyword evidence="11" id="KW-1185">Reference proteome</keyword>
<dbReference type="EC" id="2.4.1.207" evidence="8"/>
<protein>
    <recommendedName>
        <fullName evidence="8">Xyloglucan endotransglucosylase/hydrolase</fullName>
        <ecNumber evidence="8">2.4.1.207</ecNumber>
    </recommendedName>
</protein>
<keyword evidence="1 8" id="KW-0808">Transferase</keyword>
<keyword evidence="8" id="KW-0134">Cell wall</keyword>
<evidence type="ECO:0000256" key="8">
    <source>
        <dbReference type="RuleBase" id="RU361120"/>
    </source>
</evidence>
<evidence type="ECO:0000256" key="1">
    <source>
        <dbReference type="ARBA" id="ARBA00022679"/>
    </source>
</evidence>
<dbReference type="AlphaFoldDB" id="A0ABC8SSU1"/>
<keyword evidence="8" id="KW-0732">Signal</keyword>
<keyword evidence="5 8" id="KW-0326">Glycosidase</keyword>
<feature type="glycosylation site" description="N-linked (GlcNAc...) asparagine" evidence="7">
    <location>
        <position position="113"/>
    </location>
</feature>
<dbReference type="InterPro" id="IPR016455">
    <property type="entry name" value="XTH"/>
</dbReference>
<reference evidence="10 11" key="1">
    <citation type="submission" date="2024-02" db="EMBL/GenBank/DDBJ databases">
        <authorList>
            <person name="Vignale AGUSTIN F."/>
            <person name="Sosa J E."/>
            <person name="Modenutti C."/>
        </authorList>
    </citation>
    <scope>NUCLEOTIDE SEQUENCE [LARGE SCALE GENOMIC DNA]</scope>
</reference>
<evidence type="ECO:0000256" key="5">
    <source>
        <dbReference type="ARBA" id="ARBA00023295"/>
    </source>
</evidence>
<dbReference type="FunFam" id="2.60.120.200:FF:000025">
    <property type="entry name" value="Xyloglucan endotransglucosylase/hydrolase"/>
    <property type="match status" value="1"/>
</dbReference>
<dbReference type="EMBL" id="CAUOFW020003480">
    <property type="protein sequence ID" value="CAK9160219.1"/>
    <property type="molecule type" value="Genomic_DNA"/>
</dbReference>
<evidence type="ECO:0000259" key="9">
    <source>
        <dbReference type="PROSITE" id="PS51762"/>
    </source>
</evidence>